<proteinExistence type="predicted"/>
<name>A0A0G4J815_PLABS</name>
<dbReference type="InterPro" id="IPR029063">
    <property type="entry name" value="SAM-dependent_MTases_sf"/>
</dbReference>
<protein>
    <submittedName>
        <fullName evidence="1">Uncharacterized protein</fullName>
    </submittedName>
</protein>
<dbReference type="STRING" id="37360.A0A0G4J815"/>
<dbReference type="Proteomes" id="UP000290189">
    <property type="component" value="Unassembled WGS sequence"/>
</dbReference>
<dbReference type="Gene3D" id="3.40.50.12710">
    <property type="match status" value="1"/>
</dbReference>
<organism evidence="1 3">
    <name type="scientific">Plasmodiophora brassicae</name>
    <name type="common">Clubroot disease agent</name>
    <dbReference type="NCBI Taxonomy" id="37360"/>
    <lineage>
        <taxon>Eukaryota</taxon>
        <taxon>Sar</taxon>
        <taxon>Rhizaria</taxon>
        <taxon>Endomyxa</taxon>
        <taxon>Phytomyxea</taxon>
        <taxon>Plasmodiophorida</taxon>
        <taxon>Plasmodiophoridae</taxon>
        <taxon>Plasmodiophora</taxon>
    </lineage>
</organism>
<dbReference type="Proteomes" id="UP000039324">
    <property type="component" value="Unassembled WGS sequence"/>
</dbReference>
<reference evidence="1 3" key="1">
    <citation type="submission" date="2015-02" db="EMBL/GenBank/DDBJ databases">
        <authorList>
            <person name="Chooi Y.-H."/>
        </authorList>
    </citation>
    <scope>NUCLEOTIDE SEQUENCE [LARGE SCALE GENOMIC DNA]</scope>
    <source>
        <strain evidence="1">E3</strain>
    </source>
</reference>
<evidence type="ECO:0000313" key="3">
    <source>
        <dbReference type="Proteomes" id="UP000039324"/>
    </source>
</evidence>
<dbReference type="SUPFAM" id="SSF48452">
    <property type="entry name" value="TPR-like"/>
    <property type="match status" value="1"/>
</dbReference>
<dbReference type="Gene3D" id="1.25.40.10">
    <property type="entry name" value="Tetratricopeptide repeat domain"/>
    <property type="match status" value="1"/>
</dbReference>
<geneLocation type="mitochondrion" evidence="2"/>
<evidence type="ECO:0000313" key="1">
    <source>
        <dbReference type="EMBL" id="CEP03436.1"/>
    </source>
</evidence>
<evidence type="ECO:0000313" key="4">
    <source>
        <dbReference type="Proteomes" id="UP000290189"/>
    </source>
</evidence>
<dbReference type="InterPro" id="IPR038375">
    <property type="entry name" value="NDUFAF7_sf"/>
</dbReference>
<dbReference type="InterPro" id="IPR011990">
    <property type="entry name" value="TPR-like_helical_dom_sf"/>
</dbReference>
<evidence type="ECO:0000313" key="2">
    <source>
        <dbReference type="EMBL" id="SPQ95667.1"/>
    </source>
</evidence>
<keyword evidence="2" id="KW-0496">Mitochondrion</keyword>
<reference evidence="2 4" key="2">
    <citation type="submission" date="2018-03" db="EMBL/GenBank/DDBJ databases">
        <authorList>
            <person name="Fogelqvist J."/>
        </authorList>
    </citation>
    <scope>NUCLEOTIDE SEQUENCE [LARGE SCALE GENOMIC DNA]</scope>
</reference>
<gene>
    <name evidence="1" type="ORF">PBRA_003196</name>
    <name evidence="2" type="ORF">PLBR_LOCUS2882</name>
</gene>
<dbReference type="EMBL" id="OVEO01000004">
    <property type="protein sequence ID" value="SPQ95667.1"/>
    <property type="molecule type" value="Genomic_DNA"/>
</dbReference>
<accession>A0A0G4J815</accession>
<keyword evidence="3" id="KW-1185">Reference proteome</keyword>
<dbReference type="EMBL" id="CDSF01000144">
    <property type="protein sequence ID" value="CEP03436.1"/>
    <property type="molecule type" value="Genomic_DNA"/>
</dbReference>
<dbReference type="OrthoDB" id="64915at2759"/>
<dbReference type="AlphaFoldDB" id="A0A0G4J815"/>
<dbReference type="OMA" id="VNMHAIA"/>
<sequence>MDGWRPLSRSPIWAHQRTFYESRGPSAWAAASRDAVPQFITTNAFTARQYVDMAASLISADPGLPRLTVIELGSGSGQFGFLFVMTWINLCKRRHWPVDRLLYVMTDLAERNVAGYERQAQLSGLARLGVLDFAVLDAEQPPESPVYLRRAGHVWLPGPTVVIANYVFDSLPQEMYATSESMGTVLLMEIRLTSDGIVTRMTPCDPSGPAALLHGTIGRNYSALVPVGSLSAMRRLLDRIRPHEVLFIVADKGPAGAVVMLDDDPVIQCPELPLAIHGSCSLPVSFGVLTDFCRREAANIVWSSSCCYSRLRLGVFGWGFHQASPAVQSVAERLEPFDFFQLQAALCAEQAPQTLSNLLSILRLSHYDAHVFHKLVARILLAVSACPGSDVRSDTRQALLLVRDHCFVQDGADDVLFHVGRCFHALADYQEAIRTFDLSVRMYGPDPITLIHRAFSMLQSGNRLTARRDLQRLVRAVPHLLHAWTCLPLTDPLPAPP</sequence>
<dbReference type="SUPFAM" id="SSF53335">
    <property type="entry name" value="S-adenosyl-L-methionine-dependent methyltransferases"/>
    <property type="match status" value="1"/>
</dbReference>